<evidence type="ECO:0000313" key="21">
    <source>
        <dbReference type="EMBL" id="CAI5757360.1"/>
    </source>
</evidence>
<dbReference type="GO" id="GO:0005829">
    <property type="term" value="C:cytosol"/>
    <property type="evidence" value="ECO:0007669"/>
    <property type="project" value="TreeGrafter"/>
</dbReference>
<evidence type="ECO:0000256" key="9">
    <source>
        <dbReference type="ARBA" id="ARBA00022798"/>
    </source>
</evidence>
<keyword evidence="22" id="KW-1185">Reference proteome</keyword>
<feature type="binding site" evidence="18">
    <location>
        <position position="114"/>
    </location>
    <ligand>
        <name>substrate</name>
    </ligand>
</feature>
<dbReference type="PANTHER" id="PTHR28629:SF4">
    <property type="entry name" value="TRIOKINASE_FMN CYCLASE"/>
    <property type="match status" value="1"/>
</dbReference>
<feature type="domain" description="DhaK" evidence="20">
    <location>
        <begin position="11"/>
        <end position="352"/>
    </location>
</feature>
<comment type="pathway">
    <text evidence="2">Polyol metabolism; glycerol fermentation; glycerone phosphate from glycerol (oxidative route): step 2/2.</text>
</comment>
<keyword evidence="7" id="KW-0547">Nucleotide-binding</keyword>
<gene>
    <name evidence="21" type="ORF">CANVERA_P1874</name>
</gene>
<dbReference type="InterPro" id="IPR004006">
    <property type="entry name" value="DhaK_dom"/>
</dbReference>
<evidence type="ECO:0000256" key="13">
    <source>
        <dbReference type="ARBA" id="ARBA00068178"/>
    </source>
</evidence>
<evidence type="ECO:0000256" key="16">
    <source>
        <dbReference type="ARBA" id="ARBA00083754"/>
    </source>
</evidence>
<dbReference type="FunFam" id="3.40.50.10440:FF:000001">
    <property type="entry name" value="Dihydroxyacetone kinase, DhaK subunit"/>
    <property type="match status" value="1"/>
</dbReference>
<dbReference type="FunFam" id="3.30.1180.20:FF:000001">
    <property type="entry name" value="Dihydroxyacetone kinase 1"/>
    <property type="match status" value="1"/>
</dbReference>
<dbReference type="GO" id="GO:0004371">
    <property type="term" value="F:glycerone kinase activity"/>
    <property type="evidence" value="ECO:0007669"/>
    <property type="project" value="UniProtKB-EC"/>
</dbReference>
<protein>
    <recommendedName>
        <fullName evidence="13">Dihydroxyacetone kinase</fullName>
        <ecNumber evidence="5">2.7.1.28</ecNumber>
        <ecNumber evidence="4">2.7.1.29</ecNumber>
    </recommendedName>
    <alternativeName>
        <fullName evidence="14">Glycerone kinase</fullName>
    </alternativeName>
    <alternativeName>
        <fullName evidence="15">Triokinase</fullName>
    </alternativeName>
    <alternativeName>
        <fullName evidence="16">Triose kinase</fullName>
    </alternativeName>
</protein>
<evidence type="ECO:0000259" key="20">
    <source>
        <dbReference type="PROSITE" id="PS51481"/>
    </source>
</evidence>
<keyword evidence="6" id="KW-0808">Transferase</keyword>
<dbReference type="SUPFAM" id="SSF82549">
    <property type="entry name" value="DAK1/DegV-like"/>
    <property type="match status" value="1"/>
</dbReference>
<dbReference type="SMART" id="SM01120">
    <property type="entry name" value="Dak2"/>
    <property type="match status" value="1"/>
</dbReference>
<dbReference type="AlphaFoldDB" id="A0A9W4XKR8"/>
<sequence length="589" mass="64410">MTLAKHWKYNKEEDLVVTQLKGLANSNPYIKLIPSEKVIFNPHSDTSEKITIISGGGAGHEPLHAGYVGENLLDAAVSGSIFASPSTKQIMAAIKTKSNKEKGTVIVVKNYTGDVLHFGLVAERAKNEGYKVELVAVSDDVAIGKEQNKMVGRRGIAGTALIHKILGAATATSRNSDLKEIADLGHKINSNLVTLAASLDRTSVPGKAEQEVEFTNDNEAELGLGIHNEPGTKLSPLPNIDELVKKMLHRLTSPEDKEHHYLDFDLKNDDYVLLINNIGGTSSFELYTVTQHVIENLPFEKKPKRILVSDFVTSFNSPGFSITFLKLSDDFGKYKSEDILKFIDTPTNAPGWKPKTYEKWEYNDYVDSPMKNQSVVKSDLNIDGDKFEKNLKSGLDKLLKEEPKITHYDTIVGDGDCGETLAAGANAILKYLKDNEEFKENLSDPVATVSFITELVEDSMGGTSGGLYAIYLTALAQNLKNSKEIDNKSVSEALYSALYGGLFKYTKARVGGRTLVDTLQPFVDEFKKSNNLQKAVKAAKDGCESTKKLHASFGRASYVDESEFEAEGGIPDPGAVGLLAIIEGFTENI</sequence>
<dbReference type="InterPro" id="IPR012734">
    <property type="entry name" value="DhaK_ATP"/>
</dbReference>
<dbReference type="EMBL" id="CANTUO010000001">
    <property type="protein sequence ID" value="CAI5757360.1"/>
    <property type="molecule type" value="Genomic_DNA"/>
</dbReference>
<evidence type="ECO:0000256" key="7">
    <source>
        <dbReference type="ARBA" id="ARBA00022741"/>
    </source>
</evidence>
<dbReference type="GO" id="GO:0005524">
    <property type="term" value="F:ATP binding"/>
    <property type="evidence" value="ECO:0007669"/>
    <property type="project" value="UniProtKB-KW"/>
</dbReference>
<evidence type="ECO:0000256" key="4">
    <source>
        <dbReference type="ARBA" id="ARBA00012107"/>
    </source>
</evidence>
<dbReference type="NCBIfam" id="TIGR02361">
    <property type="entry name" value="dak_ATP"/>
    <property type="match status" value="1"/>
</dbReference>
<accession>A0A9W4XKR8</accession>
<evidence type="ECO:0000256" key="10">
    <source>
        <dbReference type="ARBA" id="ARBA00022840"/>
    </source>
</evidence>
<evidence type="ECO:0000256" key="2">
    <source>
        <dbReference type="ARBA" id="ARBA00004778"/>
    </source>
</evidence>
<keyword evidence="9" id="KW-0319">Glycerol metabolism</keyword>
<dbReference type="Pfam" id="PF02734">
    <property type="entry name" value="Dak2"/>
    <property type="match status" value="1"/>
</dbReference>
<dbReference type="GO" id="GO:0019563">
    <property type="term" value="P:glycerol catabolic process"/>
    <property type="evidence" value="ECO:0007669"/>
    <property type="project" value="TreeGrafter"/>
</dbReference>
<evidence type="ECO:0000259" key="19">
    <source>
        <dbReference type="PROSITE" id="PS51480"/>
    </source>
</evidence>
<evidence type="ECO:0000256" key="1">
    <source>
        <dbReference type="ARBA" id="ARBA00003264"/>
    </source>
</evidence>
<dbReference type="FunFam" id="1.25.40.340:FF:000001">
    <property type="entry name" value="Dihydroxyacetone kinase 1"/>
    <property type="match status" value="1"/>
</dbReference>
<name>A0A9W4XKR8_9ASCO</name>
<dbReference type="InterPro" id="IPR050861">
    <property type="entry name" value="Dihydroxyacetone_Kinase"/>
</dbReference>
<dbReference type="Pfam" id="PF02733">
    <property type="entry name" value="Dak1"/>
    <property type="match status" value="1"/>
</dbReference>
<feature type="binding site" evidence="18">
    <location>
        <begin position="57"/>
        <end position="60"/>
    </location>
    <ligand>
        <name>substrate</name>
    </ligand>
</feature>
<evidence type="ECO:0000256" key="18">
    <source>
        <dbReference type="PIRSR" id="PIRSR612734-2"/>
    </source>
</evidence>
<evidence type="ECO:0000256" key="3">
    <source>
        <dbReference type="ARBA" id="ARBA00008757"/>
    </source>
</evidence>
<keyword evidence="8" id="KW-0418">Kinase</keyword>
<comment type="caution">
    <text evidence="21">The sequence shown here is derived from an EMBL/GenBank/DDBJ whole genome shotgun (WGS) entry which is preliminary data.</text>
</comment>
<dbReference type="EC" id="2.7.1.29" evidence="4"/>
<evidence type="ECO:0000256" key="15">
    <source>
        <dbReference type="ARBA" id="ARBA00079901"/>
    </source>
</evidence>
<dbReference type="OrthoDB" id="1724672at2759"/>
<dbReference type="PROSITE" id="PS51481">
    <property type="entry name" value="DHAK"/>
    <property type="match status" value="1"/>
</dbReference>
<comment type="similarity">
    <text evidence="3">Belongs to the dihydroxyacetone kinase (DAK) family.</text>
</comment>
<keyword evidence="10" id="KW-0067">ATP-binding</keyword>
<evidence type="ECO:0000313" key="22">
    <source>
        <dbReference type="Proteomes" id="UP001152885"/>
    </source>
</evidence>
<comment type="catalytic activity">
    <reaction evidence="11">
        <text>D-glyceraldehyde + ATP = D-glyceraldehyde 3-phosphate + ADP + H(+)</text>
        <dbReference type="Rhea" id="RHEA:13941"/>
        <dbReference type="ChEBI" id="CHEBI:15378"/>
        <dbReference type="ChEBI" id="CHEBI:17378"/>
        <dbReference type="ChEBI" id="CHEBI:30616"/>
        <dbReference type="ChEBI" id="CHEBI:59776"/>
        <dbReference type="ChEBI" id="CHEBI:456216"/>
        <dbReference type="EC" id="2.7.1.28"/>
    </reaction>
</comment>
<dbReference type="GO" id="GO:0050354">
    <property type="term" value="F:triokinase activity"/>
    <property type="evidence" value="ECO:0007669"/>
    <property type="project" value="UniProtKB-EC"/>
</dbReference>
<evidence type="ECO:0000256" key="12">
    <source>
        <dbReference type="ARBA" id="ARBA00048898"/>
    </source>
</evidence>
<proteinExistence type="inferred from homology"/>
<dbReference type="Gene3D" id="1.25.40.340">
    <property type="match status" value="1"/>
</dbReference>
<evidence type="ECO:0000256" key="11">
    <source>
        <dbReference type="ARBA" id="ARBA00047974"/>
    </source>
</evidence>
<evidence type="ECO:0000256" key="17">
    <source>
        <dbReference type="PIRSR" id="PIRSR612734-1"/>
    </source>
</evidence>
<dbReference type="EC" id="2.7.1.28" evidence="5"/>
<feature type="active site" description="Tele-hemiaminal-histidine intermediate" evidence="17">
    <location>
        <position position="227"/>
    </location>
</feature>
<organism evidence="21 22">
    <name type="scientific">Candida verbasci</name>
    <dbReference type="NCBI Taxonomy" id="1227364"/>
    <lineage>
        <taxon>Eukaryota</taxon>
        <taxon>Fungi</taxon>
        <taxon>Dikarya</taxon>
        <taxon>Ascomycota</taxon>
        <taxon>Saccharomycotina</taxon>
        <taxon>Pichiomycetes</taxon>
        <taxon>Debaryomycetaceae</taxon>
        <taxon>Candida/Lodderomyces clade</taxon>
        <taxon>Candida</taxon>
    </lineage>
</organism>
<dbReference type="Gene3D" id="3.40.50.10440">
    <property type="entry name" value="Dihydroxyacetone kinase, domain 1"/>
    <property type="match status" value="1"/>
</dbReference>
<feature type="binding site" evidence="18">
    <location>
        <position position="109"/>
    </location>
    <ligand>
        <name>substrate</name>
    </ligand>
</feature>
<comment type="function">
    <text evidence="1">Catalyzes both the phosphorylation of dihydroxyacetone and of glyceraldehyde.</text>
</comment>
<dbReference type="InterPro" id="IPR036117">
    <property type="entry name" value="DhaL_dom_sf"/>
</dbReference>
<dbReference type="GO" id="GO:0061610">
    <property type="term" value="P:glycerol to glycerone phosphate metabolic process"/>
    <property type="evidence" value="ECO:0007669"/>
    <property type="project" value="UniProtKB-ARBA"/>
</dbReference>
<dbReference type="InterPro" id="IPR004007">
    <property type="entry name" value="DhaL_dom"/>
</dbReference>
<dbReference type="PROSITE" id="PS51480">
    <property type="entry name" value="DHAL"/>
    <property type="match status" value="1"/>
</dbReference>
<evidence type="ECO:0000256" key="6">
    <source>
        <dbReference type="ARBA" id="ARBA00022679"/>
    </source>
</evidence>
<dbReference type="Gene3D" id="3.30.1180.20">
    <property type="entry name" value="Dihydroxyacetone kinase, domain 2"/>
    <property type="match status" value="1"/>
</dbReference>
<evidence type="ECO:0000256" key="5">
    <source>
        <dbReference type="ARBA" id="ARBA00012110"/>
    </source>
</evidence>
<comment type="catalytic activity">
    <reaction evidence="12">
        <text>dihydroxyacetone + ATP = dihydroxyacetone phosphate + ADP + H(+)</text>
        <dbReference type="Rhea" id="RHEA:15773"/>
        <dbReference type="ChEBI" id="CHEBI:15378"/>
        <dbReference type="ChEBI" id="CHEBI:16016"/>
        <dbReference type="ChEBI" id="CHEBI:30616"/>
        <dbReference type="ChEBI" id="CHEBI:57642"/>
        <dbReference type="ChEBI" id="CHEBI:456216"/>
        <dbReference type="EC" id="2.7.1.29"/>
    </reaction>
</comment>
<dbReference type="SUPFAM" id="SSF101473">
    <property type="entry name" value="DhaL-like"/>
    <property type="match status" value="1"/>
</dbReference>
<feature type="domain" description="DhaL" evidence="19">
    <location>
        <begin position="385"/>
        <end position="587"/>
    </location>
</feature>
<dbReference type="PANTHER" id="PTHR28629">
    <property type="entry name" value="TRIOKINASE/FMN CYCLASE"/>
    <property type="match status" value="1"/>
</dbReference>
<evidence type="ECO:0000256" key="8">
    <source>
        <dbReference type="ARBA" id="ARBA00022777"/>
    </source>
</evidence>
<dbReference type="Proteomes" id="UP001152885">
    <property type="component" value="Unassembled WGS sequence"/>
</dbReference>
<evidence type="ECO:0000256" key="14">
    <source>
        <dbReference type="ARBA" id="ARBA00075491"/>
    </source>
</evidence>
<reference evidence="21" key="1">
    <citation type="submission" date="2022-12" db="EMBL/GenBank/DDBJ databases">
        <authorList>
            <person name="Brejova B."/>
        </authorList>
    </citation>
    <scope>NUCLEOTIDE SEQUENCE</scope>
</reference>